<keyword evidence="3" id="KW-0964">Secreted</keyword>
<dbReference type="FunFam" id="3.40.50.1820:FF:000288">
    <property type="entry name" value="Pancreatic triacylglycerol lipase"/>
    <property type="match status" value="1"/>
</dbReference>
<dbReference type="InterPro" id="IPR000734">
    <property type="entry name" value="TAG_lipase"/>
</dbReference>
<dbReference type="GO" id="GO:0016042">
    <property type="term" value="P:lipid catabolic process"/>
    <property type="evidence" value="ECO:0007669"/>
    <property type="project" value="TreeGrafter"/>
</dbReference>
<dbReference type="InterPro" id="IPR013818">
    <property type="entry name" value="Lipase"/>
</dbReference>
<evidence type="ECO:0000259" key="6">
    <source>
        <dbReference type="Pfam" id="PF00151"/>
    </source>
</evidence>
<evidence type="ECO:0000256" key="3">
    <source>
        <dbReference type="ARBA" id="ARBA00022525"/>
    </source>
</evidence>
<keyword evidence="8" id="KW-1185">Reference proteome</keyword>
<accession>A0AAN9Y8J9</accession>
<reference evidence="7 8" key="1">
    <citation type="submission" date="2024-03" db="EMBL/GenBank/DDBJ databases">
        <title>Adaptation during the transition from Ophiocordyceps entomopathogen to insect associate is accompanied by gene loss and intensified selection.</title>
        <authorList>
            <person name="Ward C.M."/>
            <person name="Onetto C.A."/>
            <person name="Borneman A.R."/>
        </authorList>
    </citation>
    <scope>NUCLEOTIDE SEQUENCE [LARGE SCALE GENOMIC DNA]</scope>
    <source>
        <strain evidence="7">AWRI1</strain>
        <tissue evidence="7">Single Adult Female</tissue>
    </source>
</reference>
<dbReference type="AlphaFoldDB" id="A0AAN9Y8J9"/>
<name>A0AAN9Y8J9_9HEMI</name>
<dbReference type="InterPro" id="IPR029058">
    <property type="entry name" value="AB_hydrolase_fold"/>
</dbReference>
<dbReference type="GO" id="GO:0016298">
    <property type="term" value="F:lipase activity"/>
    <property type="evidence" value="ECO:0007669"/>
    <property type="project" value="InterPro"/>
</dbReference>
<feature type="region of interest" description="Disordered" evidence="5">
    <location>
        <begin position="1037"/>
        <end position="1059"/>
    </location>
</feature>
<sequence>MKAMNAFFVNWFASYDTVASQTTVAKLKRKRWRQNERSPVILFAFYALLTLHTSPVLAHSNDKNWKTDENGLSKVGVKSLDDTVDEKENGGTKWATATEEASDERRDAEIFQAVVSSIAEWEERRRIRQAKKKQNAHRPKRSQPEKLDKLEDEEKEPSKVCYAELGCFQEAGYIDLLPNSPDEVNTRYLLYNSRKSRGDTPLFDVSAQNISTLWEWVGKAFNVSAPTKVIVHGFGSSCSNVWVYEMRSALMSVEDCNIICVDWEAGATIPNYVRAAANTRLVGKQVAILLSGLEKFVNLSVRNVHVIGFSLGAHVAGFAGSELKNLSRITGLDPAGPLFESQDRRARLDSMDAQFVDVIHSNGENLILGGLGAWQPMGHVDFYPNGGRMQKGCTNLFVGAVSDMIWSANEVYGRSLCNHRRAYKFFTDSVSPKCQFPAVPCESYDHFIEGKCFPCQNLKDCSNMGFHSNKFAGRGTLYLLTRDEEPFCANQYMVRVENTPDKDLEDESTKSTTFGKLQITLIGDLELNETFVITQKKDEKLVSGESVSRIIVPHPALQNFLKIQILYVAYKGWLSSGQNKWKINKISLTNSYGQVLSACDDLTLESGVPLMLDLIPKDCSANDDIINFNTTTKSPDLEINHLKFPNEFHRNHSTFVFPHTQVVRIGNEILSPAAKLNRSTAWISTSIMVKDEHNLTLQDNVTRIGVGVTEYINDPWKQKPEFPEPPSVHVLNDLEGNEDIGEGRRLVIKSARKVNMSAANETSATLLVTAQPSTFKPAGEKRNPYEFVTEKPNPESSSKTVVDSSLESKITEPVLKPKPSTAPRAHKSQNVHRPNYGKSINVHNDRVSSTTDAVAGKKASNALAVIPSITSNNESLSNARISIESVNLETADSSSARAESGSTKKLSDTKNITAQSFVIQFLPQKLVSFFEQAEKYARMAFSPFISTQDQSRGNPERARRIRAFGSNRWISGQAPKNKNERLDMDSEESRIMASVVPSPIRITASSFPYAYQVHQQHLWQHISQLSDHDYKYIPLVSQEDSPPSRETLKSVTHTPNSSR</sequence>
<feature type="compositionally biased region" description="Polar residues" evidence="5">
    <location>
        <begin position="1049"/>
        <end position="1059"/>
    </location>
</feature>
<evidence type="ECO:0000313" key="7">
    <source>
        <dbReference type="EMBL" id="KAK7603096.1"/>
    </source>
</evidence>
<evidence type="ECO:0000256" key="4">
    <source>
        <dbReference type="RuleBase" id="RU004262"/>
    </source>
</evidence>
<feature type="region of interest" description="Disordered" evidence="5">
    <location>
        <begin position="775"/>
        <end position="853"/>
    </location>
</feature>
<feature type="compositionally biased region" description="Polar residues" evidence="5">
    <location>
        <begin position="794"/>
        <end position="808"/>
    </location>
</feature>
<dbReference type="EMBL" id="JBBCAQ010000006">
    <property type="protein sequence ID" value="KAK7603096.1"/>
    <property type="molecule type" value="Genomic_DNA"/>
</dbReference>
<feature type="region of interest" description="Disordered" evidence="5">
    <location>
        <begin position="129"/>
        <end position="153"/>
    </location>
</feature>
<dbReference type="SUPFAM" id="SSF53474">
    <property type="entry name" value="alpha/beta-Hydrolases"/>
    <property type="match status" value="1"/>
</dbReference>
<protein>
    <recommendedName>
        <fullName evidence="6">Lipase domain-containing protein</fullName>
    </recommendedName>
</protein>
<dbReference type="InterPro" id="IPR033906">
    <property type="entry name" value="Lipase_N"/>
</dbReference>
<feature type="compositionally biased region" description="Basic residues" evidence="5">
    <location>
        <begin position="129"/>
        <end position="141"/>
    </location>
</feature>
<feature type="domain" description="Lipase" evidence="6">
    <location>
        <begin position="174"/>
        <end position="487"/>
    </location>
</feature>
<dbReference type="PANTHER" id="PTHR11610">
    <property type="entry name" value="LIPASE"/>
    <property type="match status" value="1"/>
</dbReference>
<dbReference type="CDD" id="cd00707">
    <property type="entry name" value="Pancreat_lipase_like"/>
    <property type="match status" value="1"/>
</dbReference>
<organism evidence="7 8">
    <name type="scientific">Parthenolecanium corni</name>
    <dbReference type="NCBI Taxonomy" id="536013"/>
    <lineage>
        <taxon>Eukaryota</taxon>
        <taxon>Metazoa</taxon>
        <taxon>Ecdysozoa</taxon>
        <taxon>Arthropoda</taxon>
        <taxon>Hexapoda</taxon>
        <taxon>Insecta</taxon>
        <taxon>Pterygota</taxon>
        <taxon>Neoptera</taxon>
        <taxon>Paraneoptera</taxon>
        <taxon>Hemiptera</taxon>
        <taxon>Sternorrhyncha</taxon>
        <taxon>Coccoidea</taxon>
        <taxon>Coccidae</taxon>
        <taxon>Parthenolecanium</taxon>
    </lineage>
</organism>
<comment type="caution">
    <text evidence="7">The sequence shown here is derived from an EMBL/GenBank/DDBJ whole genome shotgun (WGS) entry which is preliminary data.</text>
</comment>
<feature type="region of interest" description="Disordered" evidence="5">
    <location>
        <begin position="79"/>
        <end position="101"/>
    </location>
</feature>
<dbReference type="PANTHER" id="PTHR11610:SF186">
    <property type="entry name" value="FI22312P1"/>
    <property type="match status" value="1"/>
</dbReference>
<evidence type="ECO:0000256" key="2">
    <source>
        <dbReference type="ARBA" id="ARBA00010701"/>
    </source>
</evidence>
<dbReference type="Gene3D" id="3.40.50.1820">
    <property type="entry name" value="alpha/beta hydrolase"/>
    <property type="match status" value="1"/>
</dbReference>
<dbReference type="GO" id="GO:0005615">
    <property type="term" value="C:extracellular space"/>
    <property type="evidence" value="ECO:0007669"/>
    <property type="project" value="TreeGrafter"/>
</dbReference>
<dbReference type="PRINTS" id="PR00821">
    <property type="entry name" value="TAGLIPASE"/>
</dbReference>
<feature type="compositionally biased region" description="Basic and acidic residues" evidence="5">
    <location>
        <begin position="778"/>
        <end position="793"/>
    </location>
</feature>
<gene>
    <name evidence="7" type="ORF">V9T40_003095</name>
</gene>
<evidence type="ECO:0000256" key="1">
    <source>
        <dbReference type="ARBA" id="ARBA00004613"/>
    </source>
</evidence>
<comment type="similarity">
    <text evidence="2 4">Belongs to the AB hydrolase superfamily. Lipase family.</text>
</comment>
<comment type="subcellular location">
    <subcellularLocation>
        <location evidence="1">Secreted</location>
    </subcellularLocation>
</comment>
<dbReference type="Pfam" id="PF00151">
    <property type="entry name" value="Lipase"/>
    <property type="match status" value="1"/>
</dbReference>
<evidence type="ECO:0000256" key="5">
    <source>
        <dbReference type="SAM" id="MobiDB-lite"/>
    </source>
</evidence>
<dbReference type="Proteomes" id="UP001367676">
    <property type="component" value="Unassembled WGS sequence"/>
</dbReference>
<evidence type="ECO:0000313" key="8">
    <source>
        <dbReference type="Proteomes" id="UP001367676"/>
    </source>
</evidence>
<proteinExistence type="inferred from homology"/>